<organism evidence="2 3">
    <name type="scientific">Roseovarius bejariae</name>
    <dbReference type="NCBI Taxonomy" id="2576383"/>
    <lineage>
        <taxon>Bacteria</taxon>
        <taxon>Pseudomonadati</taxon>
        <taxon>Pseudomonadota</taxon>
        <taxon>Alphaproteobacteria</taxon>
        <taxon>Rhodobacterales</taxon>
        <taxon>Roseobacteraceae</taxon>
        <taxon>Roseovarius</taxon>
    </lineage>
</organism>
<dbReference type="RefSeq" id="WP_154148558.1">
    <property type="nucleotide sequence ID" value="NZ_SZWE01000001.1"/>
</dbReference>
<gene>
    <name evidence="2" type="ORF">FDP25_02325</name>
</gene>
<dbReference type="AlphaFoldDB" id="A0A844CHX8"/>
<keyword evidence="1" id="KW-0812">Transmembrane</keyword>
<reference evidence="2 3" key="1">
    <citation type="submission" date="2019-05" db="EMBL/GenBank/DDBJ databases">
        <title>Roseovarius bejariae sp. nov., a moderately halophylic bacterium isolated from a saline soil in Rambla Salada (Murcia).</title>
        <authorList>
            <person name="Castro D.J."/>
            <person name="Gomez-Altuve A."/>
            <person name="Reina J.C."/>
            <person name="Rodriguez M."/>
            <person name="Sampedro I."/>
            <person name="Llamas I."/>
            <person name="Martinez-Checa F."/>
        </authorList>
    </citation>
    <scope>NUCLEOTIDE SEQUENCE [LARGE SCALE GENOMIC DNA]</scope>
    <source>
        <strain evidence="2 3">A21</strain>
    </source>
</reference>
<dbReference type="EMBL" id="SZWE01000001">
    <property type="protein sequence ID" value="MRU14257.1"/>
    <property type="molecule type" value="Genomic_DNA"/>
</dbReference>
<evidence type="ECO:0000313" key="2">
    <source>
        <dbReference type="EMBL" id="MRU14257.1"/>
    </source>
</evidence>
<protein>
    <submittedName>
        <fullName evidence="2">DUF2937 family protein</fullName>
    </submittedName>
</protein>
<comment type="caution">
    <text evidence="2">The sequence shown here is derived from an EMBL/GenBank/DDBJ whole genome shotgun (WGS) entry which is preliminary data.</text>
</comment>
<evidence type="ECO:0000256" key="1">
    <source>
        <dbReference type="SAM" id="Phobius"/>
    </source>
</evidence>
<evidence type="ECO:0000313" key="3">
    <source>
        <dbReference type="Proteomes" id="UP000564704"/>
    </source>
</evidence>
<proteinExistence type="predicted"/>
<keyword evidence="1" id="KW-0472">Membrane</keyword>
<dbReference type="InterPro" id="IPR022584">
    <property type="entry name" value="DUF2937"/>
</dbReference>
<dbReference type="Pfam" id="PF11157">
    <property type="entry name" value="DUF2937"/>
    <property type="match status" value="1"/>
</dbReference>
<keyword evidence="1" id="KW-1133">Transmembrane helix</keyword>
<name>A0A844CHX8_9RHOB</name>
<dbReference type="OrthoDB" id="193051at2"/>
<keyword evidence="3" id="KW-1185">Reference proteome</keyword>
<dbReference type="Proteomes" id="UP000564704">
    <property type="component" value="Unassembled WGS sequence"/>
</dbReference>
<accession>A0A844CHX8</accession>
<feature type="transmembrane region" description="Helical" evidence="1">
    <location>
        <begin position="134"/>
        <end position="155"/>
    </location>
</feature>
<sequence length="170" mass="17801">MIFRVIAVTGGLACAAGLSQFPEYSQQYTQRLSGAVDELSGVVVQFDADAESLGLSRDAALAELALGSRMAQARAQSMGQVLERHARLSADLAALKGSTNIQKALNPLYFSDADVARAAWGDFKPAVPVTPEGLGFAGVGFVAGYGLLVGLMAGLGRVFRRKERPQAAEA</sequence>